<dbReference type="EMBL" id="MT142414">
    <property type="protein sequence ID" value="QJA80261.1"/>
    <property type="molecule type" value="Genomic_DNA"/>
</dbReference>
<gene>
    <name evidence="1" type="ORF">MM415A00755_0008</name>
</gene>
<proteinExistence type="predicted"/>
<reference evidence="1" key="1">
    <citation type="submission" date="2020-03" db="EMBL/GenBank/DDBJ databases">
        <title>The deep terrestrial virosphere.</title>
        <authorList>
            <person name="Holmfeldt K."/>
            <person name="Nilsson E."/>
            <person name="Simone D."/>
            <person name="Lopez-Fernandez M."/>
            <person name="Wu X."/>
            <person name="de Brujin I."/>
            <person name="Lundin D."/>
            <person name="Andersson A."/>
            <person name="Bertilsson S."/>
            <person name="Dopson M."/>
        </authorList>
    </citation>
    <scope>NUCLEOTIDE SEQUENCE</scope>
    <source>
        <strain evidence="1">MM415A00755</strain>
    </source>
</reference>
<sequence>MTNDYKPIVLGTKDQEQERGLDRQELEQYIAGFKEALATKEPFVDVEKPQGGVWGFMGDVSGLLHERVSQPFTSRVWSSAIRVIPGDQPGEKMIGRWGAEKAYEEARPPAWFDITMDLANPLYWIPGTQVAKPLGILGAALKISPRLGVVGRATGTGLELGAKGIIGAERAAIYPITKPLGKLFPRAFKGTESISRTLEGLVEGETTAQRAAARAALRPYDDIHGIEHHAAKIMQPDNPSLWKLAQERLGRNRVFRSFLTHTAGPGSVATPDDVVEVVRLGRIGLKEEIRYENDRVLNALIGRRGRPMNLGRIDNEGRVLAVTADDGTNPMWADLFKDVADGIGKYKNVPQELKEYIIDEAKIIKRLTGLLSKHGLRPQEYEMGSVAFHRKVLGWEVEGELLEKAGTTVKGRAGLKPRVHPTMEEGRKAAIPVVYKNDPLDALREQMEAVATLVSQADAQRVLNVMSVTKRELMPIQITADYQLAVRGYRDTKTLEWAIKQVEKGNLKEVHPITWSKMEREFPNIVAQIKPPRWIRPSTETLEKELDGFTKEIQEIDKVLSRVAKSAPKAVVTQADSDILETAKAFISRTKNARGGPRPFVERELDKLQLKGFDIKEADDAFFKFHDLNLADFPESIAGRTEFKATREAAWKDFLNSIEIMKKVPVAGVSPAMGGGQAGKALRITRAGLEAEQEIRRVLLGSGKVAERLANIHRGMVDLQEVLSARAVPYGRDAGKVAAYRGIPTYLLDAKEQVYRAFVEGVEKKVTKPQANWAALKTEIKKKVAEAKNEVYRTQDVKKRTQKGIGPTKRVVPAEDAEAWGLKEGPHTKYVTISAEEAKGYNLVPMEQEVAIFTEGEIKGISGRIFPAEVSMRINKIMGDEAKGWLNSISTVSATGRMMIATLDFSAAFIQGLPILGKNPKAWAKAQAMQFKFAANPENLQKYIAHNEQILAEMRASGSIIQPYEYFEALETLTKSFPALKKVLHHTYGRAEAAFTGYSIVARVEMWKGMAPHMAQRFGEKGLRDLATTLDHMVGIMSTKALGLSGQQRAFESAFMFFSPRYTRAGFAFMGDLMKTGASGSLARKSLAGLAAGGTAMYIGTQLAMGRSWSEIEDSLTPTSARFFSLPLGDRRFGVGGFQYSVLRLLGNTSAAIEDVATGEKSWQDILVPVKDGGLNKWDNPIVRFARGRTSVLTGALDEIMEQENYFGEPFETPADWGRFVAGKTLPVWIQSQVVEREGVSGKAAAAEILGLRTFPRSEWEVADELRNRYSQAEHGMSYEELGKTEGKGKLAQEQLDAAHPDIGETLERAHEKQRVSGSDEQKIGREYLDELTRARSVYEEDLWQAQRGFDDGSMTGYDFKERAKTAGAQLGANYDFIMQDPRYADAIERIQGYEPTVETDGDRAYNEFITRIVAASDLEDDFGNFKYSEYRQRIDEFKKRWTATIWDYVQKRMRQDKNEPPLMAELRRAREALRPYWEFRERTLAEAGLTQRADYCDSVGRSNPDAGSACRRMYGINKAETYVARYREWLRMTNPEVAKYYNMFYRK</sequence>
<accession>A0A6M3KF67</accession>
<organism evidence="1">
    <name type="scientific">viral metagenome</name>
    <dbReference type="NCBI Taxonomy" id="1070528"/>
    <lineage>
        <taxon>unclassified sequences</taxon>
        <taxon>metagenomes</taxon>
        <taxon>organismal metagenomes</taxon>
    </lineage>
</organism>
<protein>
    <submittedName>
        <fullName evidence="1">Putative virion core protein</fullName>
    </submittedName>
</protein>
<evidence type="ECO:0000313" key="1">
    <source>
        <dbReference type="EMBL" id="QJA80261.1"/>
    </source>
</evidence>
<name>A0A6M3KF67_9ZZZZ</name>